<organism evidence="9">
    <name type="scientific">Strongyloides ratti</name>
    <name type="common">Parasitic roundworm</name>
    <dbReference type="NCBI Taxonomy" id="34506"/>
    <lineage>
        <taxon>Eukaryota</taxon>
        <taxon>Metazoa</taxon>
        <taxon>Ecdysozoa</taxon>
        <taxon>Nematoda</taxon>
        <taxon>Chromadorea</taxon>
        <taxon>Rhabditida</taxon>
        <taxon>Tylenchina</taxon>
        <taxon>Panagrolaimomorpha</taxon>
        <taxon>Strongyloidoidea</taxon>
        <taxon>Strongyloididae</taxon>
        <taxon>Strongyloides</taxon>
    </lineage>
</organism>
<feature type="domain" description="C3H1-type" evidence="8">
    <location>
        <begin position="188"/>
        <end position="216"/>
    </location>
</feature>
<gene>
    <name evidence="9 11 12" type="ORF">SRAE_1000051400</name>
</gene>
<dbReference type="EMBL" id="LN609528">
    <property type="protein sequence ID" value="CEF62241.1"/>
    <property type="molecule type" value="Genomic_DNA"/>
</dbReference>
<reference evidence="9 10" key="1">
    <citation type="submission" date="2014-09" db="EMBL/GenBank/DDBJ databases">
        <authorList>
            <person name="Martin A.A."/>
        </authorList>
    </citation>
    <scope>NUCLEOTIDE SEQUENCE</scope>
    <source>
        <strain evidence="10">ED321</strain>
        <strain evidence="9">ED321 Heterogonic</strain>
    </source>
</reference>
<dbReference type="GO" id="GO:0008270">
    <property type="term" value="F:zinc ion binding"/>
    <property type="evidence" value="ECO:0007669"/>
    <property type="project" value="UniProtKB-KW"/>
</dbReference>
<dbReference type="InterPro" id="IPR000571">
    <property type="entry name" value="Znf_CCCH"/>
</dbReference>
<evidence type="ECO:0000256" key="5">
    <source>
        <dbReference type="PROSITE-ProRule" id="PRU00723"/>
    </source>
</evidence>
<dbReference type="SUPFAM" id="SSF90229">
    <property type="entry name" value="CCCH zinc finger"/>
    <property type="match status" value="2"/>
</dbReference>
<dbReference type="OrthoDB" id="410307at2759"/>
<feature type="domain" description="C3H1-type" evidence="8">
    <location>
        <begin position="227"/>
        <end position="255"/>
    </location>
</feature>
<evidence type="ECO:0000313" key="12">
    <source>
        <dbReference type="WormBase" id="SRAE_1000051400"/>
    </source>
</evidence>
<evidence type="ECO:0000313" key="9">
    <source>
        <dbReference type="EMBL" id="CEF62241.1"/>
    </source>
</evidence>
<evidence type="ECO:0000256" key="7">
    <source>
        <dbReference type="SAM" id="MobiDB-lite"/>
    </source>
</evidence>
<dbReference type="AlphaFoldDB" id="A0A090KXW2"/>
<evidence type="ECO:0000256" key="1">
    <source>
        <dbReference type="ARBA" id="ARBA00022723"/>
    </source>
</evidence>
<keyword evidence="10" id="KW-1185">Reference proteome</keyword>
<keyword evidence="1 5" id="KW-0479">Metal-binding</keyword>
<feature type="coiled-coil region" evidence="6">
    <location>
        <begin position="396"/>
        <end position="423"/>
    </location>
</feature>
<evidence type="ECO:0000256" key="3">
    <source>
        <dbReference type="ARBA" id="ARBA00022771"/>
    </source>
</evidence>
<keyword evidence="4 5" id="KW-0862">Zinc</keyword>
<dbReference type="PANTHER" id="PTHR12547:SF144">
    <property type="entry name" value="C3H1-TYPE DOMAIN-CONTAINING PROTEIN"/>
    <property type="match status" value="1"/>
</dbReference>
<dbReference type="FunFam" id="4.10.1000.10:FF:000002">
    <property type="entry name" value="Zinc finger protein 36, C3H1 type-like 1"/>
    <property type="match status" value="1"/>
</dbReference>
<dbReference type="RefSeq" id="XP_024501443.1">
    <property type="nucleotide sequence ID" value="XM_024647356.1"/>
</dbReference>
<dbReference type="PANTHER" id="PTHR12547">
    <property type="entry name" value="CCCH ZINC FINGER/TIS11-RELATED"/>
    <property type="match status" value="1"/>
</dbReference>
<feature type="region of interest" description="Disordered" evidence="7">
    <location>
        <begin position="80"/>
        <end position="117"/>
    </location>
</feature>
<dbReference type="GO" id="GO:0005829">
    <property type="term" value="C:cytosol"/>
    <property type="evidence" value="ECO:0007669"/>
    <property type="project" value="TreeGrafter"/>
</dbReference>
<dbReference type="FunFam" id="4.10.1000.10:FF:000001">
    <property type="entry name" value="zinc finger CCCH domain-containing protein 15-like"/>
    <property type="match status" value="1"/>
</dbReference>
<name>A0A090KXW2_STRRB</name>
<dbReference type="PROSITE" id="PS50103">
    <property type="entry name" value="ZF_C3H1"/>
    <property type="match status" value="2"/>
</dbReference>
<keyword evidence="3 5" id="KW-0863">Zinc-finger</keyword>
<evidence type="ECO:0000256" key="4">
    <source>
        <dbReference type="ARBA" id="ARBA00022833"/>
    </source>
</evidence>
<dbReference type="GeneID" id="36374606"/>
<dbReference type="CTD" id="36374606"/>
<feature type="zinc finger region" description="C3H1-type" evidence="5">
    <location>
        <begin position="227"/>
        <end position="255"/>
    </location>
</feature>
<keyword evidence="2" id="KW-0677">Repeat</keyword>
<feature type="compositionally biased region" description="Polar residues" evidence="7">
    <location>
        <begin position="80"/>
        <end position="98"/>
    </location>
</feature>
<dbReference type="InterPro" id="IPR036855">
    <property type="entry name" value="Znf_CCCH_sf"/>
</dbReference>
<dbReference type="Gene3D" id="6.10.250.3220">
    <property type="match status" value="1"/>
</dbReference>
<dbReference type="WBParaSite" id="SRAE_1000051400.1">
    <property type="protein sequence ID" value="SRAE_1000051400.1"/>
    <property type="gene ID" value="WBGene00257111"/>
</dbReference>
<dbReference type="SMART" id="SM00356">
    <property type="entry name" value="ZnF_C3H1"/>
    <property type="match status" value="2"/>
</dbReference>
<keyword evidence="6" id="KW-0175">Coiled coil</keyword>
<reference evidence="11" key="2">
    <citation type="submission" date="2020-12" db="UniProtKB">
        <authorList>
            <consortium name="WormBaseParasite"/>
        </authorList>
    </citation>
    <scope>IDENTIFICATION</scope>
</reference>
<evidence type="ECO:0000259" key="8">
    <source>
        <dbReference type="PROSITE" id="PS50103"/>
    </source>
</evidence>
<evidence type="ECO:0000256" key="6">
    <source>
        <dbReference type="SAM" id="Coils"/>
    </source>
</evidence>
<dbReference type="GO" id="GO:0043186">
    <property type="term" value="C:P granule"/>
    <property type="evidence" value="ECO:0007669"/>
    <property type="project" value="UniProtKB-ARBA"/>
</dbReference>
<evidence type="ECO:0000313" key="11">
    <source>
        <dbReference type="WBParaSite" id="SRAE_1000051400.1"/>
    </source>
</evidence>
<dbReference type="GO" id="GO:0003730">
    <property type="term" value="F:mRNA 3'-UTR binding"/>
    <property type="evidence" value="ECO:0007669"/>
    <property type="project" value="TreeGrafter"/>
</dbReference>
<dbReference type="Pfam" id="PF00642">
    <property type="entry name" value="zf-CCCH"/>
    <property type="match status" value="2"/>
</dbReference>
<evidence type="ECO:0000313" key="10">
    <source>
        <dbReference type="Proteomes" id="UP000035682"/>
    </source>
</evidence>
<dbReference type="InterPro" id="IPR045877">
    <property type="entry name" value="ZFP36-like"/>
</dbReference>
<dbReference type="Proteomes" id="UP000035682">
    <property type="component" value="Unplaced"/>
</dbReference>
<dbReference type="Gene3D" id="4.10.1000.10">
    <property type="entry name" value="Zinc finger, CCCH-type"/>
    <property type="match status" value="1"/>
</dbReference>
<accession>A0A090KXW2</accession>
<proteinExistence type="predicted"/>
<protein>
    <submittedName>
        <fullName evidence="9 11">Cth1</fullName>
    </submittedName>
</protein>
<feature type="zinc finger region" description="C3H1-type" evidence="5">
    <location>
        <begin position="188"/>
        <end position="216"/>
    </location>
</feature>
<dbReference type="STRING" id="34506.A0A090KXW2"/>
<evidence type="ECO:0000256" key="2">
    <source>
        <dbReference type="ARBA" id="ARBA00022737"/>
    </source>
</evidence>
<dbReference type="WormBase" id="SRAE_1000051400">
    <property type="protein sequence ID" value="SRP06122"/>
    <property type="gene ID" value="WBGene00257111"/>
</dbReference>
<sequence>MFNGGNNPLERGYILSTTPSPGYSYPPPQMGYVGGQQPPVSYHTAPAILSPIYYLPSLSPPLQQQSFNLGTSTITNNYNNLASNLPTSNDTRTSSPNSIPGIEGNPTTTTPLPTKENDFINSNKTSIDVDKKVQPPIDETSSTLLLTDRFAVKLEPNKYIHGIPATKWYTLSDQEREEVLRNQRRITSYKTALCVTFRVKGTCSFGDNCRFAHSLEELKPPPVRHPKYKTQLCDKFSVTGICPYGSRCNFIHATKNGEIVSDYRGYLASKENNGHNYCDEDSDSDDENGRSFAFSMNSLPKKYHPIRKENIEFNNCSKILNDNNKPQQVINFSKSFGAPVIRTLFEKEKHTINNCYDNTKNGIENLPKAPSPPYNNSCSINEIEKKKDNDIGNDILKRLFAECNNYEKNKNIDEKKIEEEANEVNNPSGSHSYNSSFWKKHSFYSKNTGFYSQSKLPTFLKFNNG</sequence>